<keyword evidence="4" id="KW-1185">Reference proteome</keyword>
<feature type="compositionally biased region" description="Gly residues" evidence="1">
    <location>
        <begin position="62"/>
        <end position="83"/>
    </location>
</feature>
<reference evidence="4" key="1">
    <citation type="journal article" date="2019" name="Int. J. Syst. Evol. Microbiol.">
        <title>The Global Catalogue of Microorganisms (GCM) 10K type strain sequencing project: providing services to taxonomists for standard genome sequencing and annotation.</title>
        <authorList>
            <consortium name="The Broad Institute Genomics Platform"/>
            <consortium name="The Broad Institute Genome Sequencing Center for Infectious Disease"/>
            <person name="Wu L."/>
            <person name="Ma J."/>
        </authorList>
    </citation>
    <scope>NUCLEOTIDE SEQUENCE [LARGE SCALE GENOMIC DNA]</scope>
    <source>
        <strain evidence="4">JCM 4594</strain>
    </source>
</reference>
<feature type="compositionally biased region" description="Pro residues" evidence="1">
    <location>
        <begin position="51"/>
        <end position="61"/>
    </location>
</feature>
<protein>
    <recommendedName>
        <fullName evidence="2">DUF6777 domain-containing protein</fullName>
    </recommendedName>
</protein>
<feature type="region of interest" description="Disordered" evidence="1">
    <location>
        <begin position="1"/>
        <end position="91"/>
    </location>
</feature>
<dbReference type="RefSeq" id="WP_229892033.1">
    <property type="nucleotide sequence ID" value="NZ_BMUU01000001.1"/>
</dbReference>
<dbReference type="EMBL" id="BMUU01000001">
    <property type="protein sequence ID" value="GGY14446.1"/>
    <property type="molecule type" value="Genomic_DNA"/>
</dbReference>
<evidence type="ECO:0000256" key="1">
    <source>
        <dbReference type="SAM" id="MobiDB-lite"/>
    </source>
</evidence>
<dbReference type="Proteomes" id="UP000600946">
    <property type="component" value="Unassembled WGS sequence"/>
</dbReference>
<gene>
    <name evidence="3" type="ORF">GCM10010326_02390</name>
</gene>
<evidence type="ECO:0000313" key="3">
    <source>
        <dbReference type="EMBL" id="GGY14446.1"/>
    </source>
</evidence>
<proteinExistence type="predicted"/>
<name>A0ABQ2ZIK4_9ACTN</name>
<feature type="region of interest" description="Disordered" evidence="1">
    <location>
        <begin position="322"/>
        <end position="467"/>
    </location>
</feature>
<dbReference type="InterPro" id="IPR046704">
    <property type="entry name" value="DUF6777"/>
</dbReference>
<dbReference type="GeneID" id="96288282"/>
<feature type="region of interest" description="Disordered" evidence="1">
    <location>
        <begin position="116"/>
        <end position="167"/>
    </location>
</feature>
<feature type="compositionally biased region" description="Low complexity" evidence="1">
    <location>
        <begin position="412"/>
        <end position="454"/>
    </location>
</feature>
<sequence>MSVEPPSSGRPTGPPSGPLSGPSQPSPSGPGDTEAGATRAGTPPPEAERPSGPPSSGPPSGPVGGGGHGDGPGEPGPGSGASPGPGRPWWKSAPRVAAISAVVVAAVVLAVVLTRPGGSSQAGGEVFLQPAGKSGPDPFTESTARVASSPPSPSALPSSSASANVTRGVNGAAPGLYGGTRKVGSCDVEKQVGALQKDPAKNKAFASVLDIDPSGVPAYLRALTPVQLRFDTRVTNHGYRDGAPTSYQAVLQAGTAVLVDDRGVPRVRCACGNPLLPPVAQKSTPKRTGEAWPGYRPSNVVVVAPAAQTVKKFVVYDPDSGAWFERRKGDTGTGDTKTNPPVTSPSLLPSDSPSAHESSSTGSQPPCDSRSAGTSSVSSCPPESVPPSAPSSSTVTQPPASTDTQTPPPSPDATRTPSSSATRSSSSSATRSSSSSATRPPASASEESPASSEPAQPPSSPGPGGAS</sequence>
<evidence type="ECO:0000313" key="4">
    <source>
        <dbReference type="Proteomes" id="UP000600946"/>
    </source>
</evidence>
<feature type="domain" description="DUF6777" evidence="2">
    <location>
        <begin position="168"/>
        <end position="329"/>
    </location>
</feature>
<dbReference type="Pfam" id="PF20568">
    <property type="entry name" value="DUF6777"/>
    <property type="match status" value="1"/>
</dbReference>
<feature type="compositionally biased region" description="Low complexity" evidence="1">
    <location>
        <begin position="390"/>
        <end position="405"/>
    </location>
</feature>
<organism evidence="3 4">
    <name type="scientific">Streptomyces xanthochromogenes</name>
    <dbReference type="NCBI Taxonomy" id="67384"/>
    <lineage>
        <taxon>Bacteria</taxon>
        <taxon>Bacillati</taxon>
        <taxon>Actinomycetota</taxon>
        <taxon>Actinomycetes</taxon>
        <taxon>Kitasatosporales</taxon>
        <taxon>Streptomycetaceae</taxon>
        <taxon>Streptomyces</taxon>
    </lineage>
</organism>
<evidence type="ECO:0000259" key="2">
    <source>
        <dbReference type="Pfam" id="PF20568"/>
    </source>
</evidence>
<feature type="compositionally biased region" description="Low complexity" evidence="1">
    <location>
        <begin position="1"/>
        <end position="11"/>
    </location>
</feature>
<comment type="caution">
    <text evidence="3">The sequence shown here is derived from an EMBL/GenBank/DDBJ whole genome shotgun (WGS) entry which is preliminary data.</text>
</comment>
<feature type="compositionally biased region" description="Low complexity" evidence="1">
    <location>
        <begin position="333"/>
        <end position="360"/>
    </location>
</feature>
<accession>A0ABQ2ZIK4</accession>